<evidence type="ECO:0000256" key="2">
    <source>
        <dbReference type="ARBA" id="ARBA00023125"/>
    </source>
</evidence>
<dbReference type="Proteomes" id="UP001196843">
    <property type="component" value="Unassembled WGS sequence"/>
</dbReference>
<dbReference type="InterPro" id="IPR028082">
    <property type="entry name" value="Peripla_BP_I"/>
</dbReference>
<dbReference type="CDD" id="cd06267">
    <property type="entry name" value="PBP1_LacI_sugar_binding-like"/>
    <property type="match status" value="1"/>
</dbReference>
<comment type="caution">
    <text evidence="5">The sequence shown here is derived from an EMBL/GenBank/DDBJ whole genome shotgun (WGS) entry which is preliminary data.</text>
</comment>
<dbReference type="EMBL" id="JAEUAW010000023">
    <property type="protein sequence ID" value="MBW9095657.1"/>
    <property type="molecule type" value="Genomic_DNA"/>
</dbReference>
<dbReference type="Gene3D" id="1.10.260.40">
    <property type="entry name" value="lambda repressor-like DNA-binding domains"/>
    <property type="match status" value="1"/>
</dbReference>
<dbReference type="RefSeq" id="WP_220302338.1">
    <property type="nucleotide sequence ID" value="NZ_JAEUAW010000023.1"/>
</dbReference>
<feature type="domain" description="HTH lacI-type" evidence="4">
    <location>
        <begin position="31"/>
        <end position="85"/>
    </location>
</feature>
<dbReference type="PROSITE" id="PS50932">
    <property type="entry name" value="HTH_LACI_2"/>
    <property type="match status" value="1"/>
</dbReference>
<dbReference type="SUPFAM" id="SSF47413">
    <property type="entry name" value="lambda repressor-like DNA-binding domains"/>
    <property type="match status" value="1"/>
</dbReference>
<evidence type="ECO:0000259" key="4">
    <source>
        <dbReference type="PROSITE" id="PS50932"/>
    </source>
</evidence>
<dbReference type="PANTHER" id="PTHR30146:SF138">
    <property type="entry name" value="TRANSCRIPTIONAL REGULATORY PROTEIN"/>
    <property type="match status" value="1"/>
</dbReference>
<dbReference type="PANTHER" id="PTHR30146">
    <property type="entry name" value="LACI-RELATED TRANSCRIPTIONAL REPRESSOR"/>
    <property type="match status" value="1"/>
</dbReference>
<dbReference type="Pfam" id="PF13377">
    <property type="entry name" value="Peripla_BP_3"/>
    <property type="match status" value="1"/>
</dbReference>
<dbReference type="SUPFAM" id="SSF53822">
    <property type="entry name" value="Periplasmic binding protein-like I"/>
    <property type="match status" value="1"/>
</dbReference>
<gene>
    <name evidence="5" type="ORF">JNB62_18410</name>
</gene>
<keyword evidence="6" id="KW-1185">Reference proteome</keyword>
<evidence type="ECO:0000256" key="1">
    <source>
        <dbReference type="ARBA" id="ARBA00023015"/>
    </source>
</evidence>
<protein>
    <submittedName>
        <fullName evidence="5">LacI family DNA-binding transcriptional regulator</fullName>
    </submittedName>
</protein>
<dbReference type="GO" id="GO:0003677">
    <property type="term" value="F:DNA binding"/>
    <property type="evidence" value="ECO:0007669"/>
    <property type="project" value="UniProtKB-KW"/>
</dbReference>
<accession>A0ABS7HRR1</accession>
<name>A0ABS7HRR1_9MICO</name>
<dbReference type="InterPro" id="IPR000843">
    <property type="entry name" value="HTH_LacI"/>
</dbReference>
<keyword evidence="2 5" id="KW-0238">DNA-binding</keyword>
<dbReference type="SMART" id="SM00354">
    <property type="entry name" value="HTH_LACI"/>
    <property type="match status" value="1"/>
</dbReference>
<dbReference type="CDD" id="cd01392">
    <property type="entry name" value="HTH_LacI"/>
    <property type="match status" value="1"/>
</dbReference>
<sequence length="354" mass="37071">MSDRAAPRAAVDPSDAAERILARIRERGGAPTIYDIAELAGVNPSTVSRALGKPGRISAATAQKVEDAAARLDFRVNPMARALQTGKTRMLGLVVADITNPVVFDIVRGAELEAAAAGYTLVIAESQESGVNEAEAVERLLPSVDGLVLATTRMPANQIDELAARKSLVLINRAVDGVPSVLPDVESGVEQLVEHLAEHGHRSFVYLAGPDRSWISARRWAAILAAAERRGIAIVEVGPNAPTIEGGRTALRRVIASQATALIAYNDLMAIGFMQESAAQGIGVPDRISVAGFDDIFGSELIVPALTTVRADLVRAGRQAVAMTLSGDRDSAASAGLLPTSLIVRGSTGAAPRR</sequence>
<dbReference type="InterPro" id="IPR046335">
    <property type="entry name" value="LacI/GalR-like_sensor"/>
</dbReference>
<dbReference type="InterPro" id="IPR010982">
    <property type="entry name" value="Lambda_DNA-bd_dom_sf"/>
</dbReference>
<evidence type="ECO:0000256" key="3">
    <source>
        <dbReference type="ARBA" id="ARBA00023163"/>
    </source>
</evidence>
<keyword evidence="1" id="KW-0805">Transcription regulation</keyword>
<evidence type="ECO:0000313" key="5">
    <source>
        <dbReference type="EMBL" id="MBW9095657.1"/>
    </source>
</evidence>
<organism evidence="5 6">
    <name type="scientific">Microbacterium jejuense</name>
    <dbReference type="NCBI Taxonomy" id="1263637"/>
    <lineage>
        <taxon>Bacteria</taxon>
        <taxon>Bacillati</taxon>
        <taxon>Actinomycetota</taxon>
        <taxon>Actinomycetes</taxon>
        <taxon>Micrococcales</taxon>
        <taxon>Microbacteriaceae</taxon>
        <taxon>Microbacterium</taxon>
    </lineage>
</organism>
<dbReference type="Gene3D" id="3.40.50.2300">
    <property type="match status" value="2"/>
</dbReference>
<proteinExistence type="predicted"/>
<keyword evidence="3" id="KW-0804">Transcription</keyword>
<evidence type="ECO:0000313" key="6">
    <source>
        <dbReference type="Proteomes" id="UP001196843"/>
    </source>
</evidence>
<reference evidence="5 6" key="1">
    <citation type="journal article" date="2021" name="MBio">
        <title>Poor Competitiveness of Bradyrhizobium in Pigeon Pea Root Colonization in Indian Soils.</title>
        <authorList>
            <person name="Chalasani D."/>
            <person name="Basu A."/>
            <person name="Pullabhotla S.V.S.R.N."/>
            <person name="Jorrin B."/>
            <person name="Neal A.L."/>
            <person name="Poole P.S."/>
            <person name="Podile A.R."/>
            <person name="Tkacz A."/>
        </authorList>
    </citation>
    <scope>NUCLEOTIDE SEQUENCE [LARGE SCALE GENOMIC DNA]</scope>
    <source>
        <strain evidence="5 6">HU14</strain>
    </source>
</reference>
<dbReference type="Pfam" id="PF00356">
    <property type="entry name" value="LacI"/>
    <property type="match status" value="1"/>
</dbReference>